<evidence type="ECO:0000259" key="7">
    <source>
        <dbReference type="Pfam" id="PF00892"/>
    </source>
</evidence>
<dbReference type="PANTHER" id="PTHR32322:SF2">
    <property type="entry name" value="EAMA DOMAIN-CONTAINING PROTEIN"/>
    <property type="match status" value="1"/>
</dbReference>
<dbReference type="InterPro" id="IPR050638">
    <property type="entry name" value="AA-Vitamin_Transporters"/>
</dbReference>
<keyword evidence="9" id="KW-1185">Reference proteome</keyword>
<evidence type="ECO:0000256" key="6">
    <source>
        <dbReference type="SAM" id="Phobius"/>
    </source>
</evidence>
<dbReference type="PANTHER" id="PTHR32322">
    <property type="entry name" value="INNER MEMBRANE TRANSPORTER"/>
    <property type="match status" value="1"/>
</dbReference>
<keyword evidence="4 6" id="KW-1133">Transmembrane helix</keyword>
<evidence type="ECO:0000313" key="8">
    <source>
        <dbReference type="EMBL" id="GLR25696.1"/>
    </source>
</evidence>
<comment type="similarity">
    <text evidence="2">Belongs to the EamA transporter family.</text>
</comment>
<feature type="transmembrane region" description="Helical" evidence="6">
    <location>
        <begin position="238"/>
        <end position="257"/>
    </location>
</feature>
<dbReference type="Proteomes" id="UP001156664">
    <property type="component" value="Unassembled WGS sequence"/>
</dbReference>
<sequence length="281" mass="30455">MLNYYPLLFVFLWSTGFIGAKYGLPYAEPLTFLLLRYCAVIVLMSAFALLAKAKWETKPSQMFHLAVAGSLIHGCYLGGVFVAISLGLPAGVVSLIVGMQPLLTALLAPIVVGERMRPIQWLGLLLGLVGVALVLSQRIHSGFALHGLYWALGALLGITVGTLYQKRHCAHFDWRTGAVMQFIGAAVVTFPVALLIEHFHVQWTGHFLFALSWLVLVLSLGAVTLLNTLIRSGTAVNVASLFYLVPPATALIAWLMFHESFTLVQTLGLAVAVTGVAIARR</sequence>
<proteinExistence type="inferred from homology"/>
<evidence type="ECO:0000256" key="1">
    <source>
        <dbReference type="ARBA" id="ARBA00004141"/>
    </source>
</evidence>
<evidence type="ECO:0000256" key="5">
    <source>
        <dbReference type="ARBA" id="ARBA00023136"/>
    </source>
</evidence>
<dbReference type="SUPFAM" id="SSF103481">
    <property type="entry name" value="Multidrug resistance efflux transporter EmrE"/>
    <property type="match status" value="2"/>
</dbReference>
<feature type="transmembrane region" description="Helical" evidence="6">
    <location>
        <begin position="176"/>
        <end position="196"/>
    </location>
</feature>
<keyword evidence="8" id="KW-0547">Nucleotide-binding</keyword>
<dbReference type="Pfam" id="PF00892">
    <property type="entry name" value="EamA"/>
    <property type="match status" value="2"/>
</dbReference>
<feature type="transmembrane region" description="Helical" evidence="6">
    <location>
        <begin position="208"/>
        <end position="226"/>
    </location>
</feature>
<feature type="domain" description="EamA" evidence="7">
    <location>
        <begin position="147"/>
        <end position="278"/>
    </location>
</feature>
<organism evidence="8 9">
    <name type="scientific">Limnobacter litoralis</name>
    <dbReference type="NCBI Taxonomy" id="481366"/>
    <lineage>
        <taxon>Bacteria</taxon>
        <taxon>Pseudomonadati</taxon>
        <taxon>Pseudomonadota</taxon>
        <taxon>Betaproteobacteria</taxon>
        <taxon>Burkholderiales</taxon>
        <taxon>Burkholderiaceae</taxon>
        <taxon>Limnobacter</taxon>
    </lineage>
</organism>
<keyword evidence="3 6" id="KW-0812">Transmembrane</keyword>
<feature type="transmembrane region" description="Helical" evidence="6">
    <location>
        <begin position="92"/>
        <end position="112"/>
    </location>
</feature>
<feature type="domain" description="EamA" evidence="7">
    <location>
        <begin position="7"/>
        <end position="135"/>
    </location>
</feature>
<evidence type="ECO:0000256" key="4">
    <source>
        <dbReference type="ARBA" id="ARBA00022989"/>
    </source>
</evidence>
<keyword evidence="8" id="KW-0067">ATP-binding</keyword>
<reference evidence="9" key="1">
    <citation type="journal article" date="2019" name="Int. J. Syst. Evol. Microbiol.">
        <title>The Global Catalogue of Microorganisms (GCM) 10K type strain sequencing project: providing services to taxonomists for standard genome sequencing and annotation.</title>
        <authorList>
            <consortium name="The Broad Institute Genomics Platform"/>
            <consortium name="The Broad Institute Genome Sequencing Center for Infectious Disease"/>
            <person name="Wu L."/>
            <person name="Ma J."/>
        </authorList>
    </citation>
    <scope>NUCLEOTIDE SEQUENCE [LARGE SCALE GENOMIC DNA]</scope>
    <source>
        <strain evidence="9">NBRC 105857</strain>
    </source>
</reference>
<keyword evidence="5 6" id="KW-0472">Membrane</keyword>
<dbReference type="GO" id="GO:0005524">
    <property type="term" value="F:ATP binding"/>
    <property type="evidence" value="ECO:0007669"/>
    <property type="project" value="UniProtKB-KW"/>
</dbReference>
<feature type="transmembrane region" description="Helical" evidence="6">
    <location>
        <begin position="143"/>
        <end position="164"/>
    </location>
</feature>
<protein>
    <submittedName>
        <fullName evidence="8">Peptide ABC transporter ATP-binding protein</fullName>
    </submittedName>
</protein>
<comment type="caution">
    <text evidence="8">The sequence shown here is derived from an EMBL/GenBank/DDBJ whole genome shotgun (WGS) entry which is preliminary data.</text>
</comment>
<name>A0ABQ5YP52_9BURK</name>
<evidence type="ECO:0000256" key="2">
    <source>
        <dbReference type="ARBA" id="ARBA00007362"/>
    </source>
</evidence>
<evidence type="ECO:0000313" key="9">
    <source>
        <dbReference type="Proteomes" id="UP001156664"/>
    </source>
</evidence>
<dbReference type="InterPro" id="IPR037185">
    <property type="entry name" value="EmrE-like"/>
</dbReference>
<feature type="transmembrane region" description="Helical" evidence="6">
    <location>
        <begin position="33"/>
        <end position="51"/>
    </location>
</feature>
<accession>A0ABQ5YP52</accession>
<feature type="transmembrane region" description="Helical" evidence="6">
    <location>
        <begin position="63"/>
        <end position="86"/>
    </location>
</feature>
<dbReference type="EMBL" id="BSOJ01000007">
    <property type="protein sequence ID" value="GLR25696.1"/>
    <property type="molecule type" value="Genomic_DNA"/>
</dbReference>
<feature type="transmembrane region" description="Helical" evidence="6">
    <location>
        <begin position="119"/>
        <end position="137"/>
    </location>
</feature>
<evidence type="ECO:0000256" key="3">
    <source>
        <dbReference type="ARBA" id="ARBA00022692"/>
    </source>
</evidence>
<dbReference type="RefSeq" id="WP_284280123.1">
    <property type="nucleotide sequence ID" value="NZ_BSOJ01000007.1"/>
</dbReference>
<gene>
    <name evidence="8" type="ORF">GCM10007875_07840</name>
</gene>
<dbReference type="InterPro" id="IPR000620">
    <property type="entry name" value="EamA_dom"/>
</dbReference>
<comment type="subcellular location">
    <subcellularLocation>
        <location evidence="1">Membrane</location>
        <topology evidence="1">Multi-pass membrane protein</topology>
    </subcellularLocation>
</comment>
<feature type="transmembrane region" description="Helical" evidence="6">
    <location>
        <begin position="263"/>
        <end position="279"/>
    </location>
</feature>